<accession>A0AAV6UK85</accession>
<dbReference type="PROSITE" id="PS50157">
    <property type="entry name" value="ZINC_FINGER_C2H2_2"/>
    <property type="match status" value="5"/>
</dbReference>
<feature type="region of interest" description="Disordered" evidence="8">
    <location>
        <begin position="293"/>
        <end position="313"/>
    </location>
</feature>
<dbReference type="InterPro" id="IPR036236">
    <property type="entry name" value="Znf_C2H2_sf"/>
</dbReference>
<feature type="compositionally biased region" description="Polar residues" evidence="8">
    <location>
        <begin position="111"/>
        <end position="122"/>
    </location>
</feature>
<dbReference type="Proteomes" id="UP000827092">
    <property type="component" value="Unassembled WGS sequence"/>
</dbReference>
<name>A0AAV6UK85_9ARAC</name>
<organism evidence="10 11">
    <name type="scientific">Oedothorax gibbosus</name>
    <dbReference type="NCBI Taxonomy" id="931172"/>
    <lineage>
        <taxon>Eukaryota</taxon>
        <taxon>Metazoa</taxon>
        <taxon>Ecdysozoa</taxon>
        <taxon>Arthropoda</taxon>
        <taxon>Chelicerata</taxon>
        <taxon>Arachnida</taxon>
        <taxon>Araneae</taxon>
        <taxon>Araneomorphae</taxon>
        <taxon>Entelegynae</taxon>
        <taxon>Araneoidea</taxon>
        <taxon>Linyphiidae</taxon>
        <taxon>Erigoninae</taxon>
        <taxon>Oedothorax</taxon>
    </lineage>
</organism>
<dbReference type="EMBL" id="JAFNEN010000369">
    <property type="protein sequence ID" value="KAG8184574.1"/>
    <property type="molecule type" value="Genomic_DNA"/>
</dbReference>
<evidence type="ECO:0000256" key="8">
    <source>
        <dbReference type="SAM" id="MobiDB-lite"/>
    </source>
</evidence>
<sequence>MMGRLSCTEEQEKRPKPNRCFQTDRQSSQFMNASTNTPLHHSYNQVSFPHIPNEYRSQSSLYQRSSSVSEASVARAQSSFQESYNSATKAKELRKVNLSPKFKLPPIHPSEATSKGTISNMPPYNLTDSARPLASAAKTNKEQNPDFVNFNALYESMMAGYFMPQQNEKQSEIPSASRAQTDQFLPINREDFHTRSTYHPTSEGETIDSLFSNPFYLPQTSISEKRANKLPNNEELLHSKITNTSKNLQRSKRIAHKDKPSSVNQHTVMDVTSSGCTVMDVGKVERYTEHVLNPNMPSSISQTKTPKTENDFGPCSLSNATASGTMNKNMVPQPSISSNRTPLDVANASEVLNDFSMFLTQQDRALIDSVSENNSASASFSTTTTSGSTISNNPFAVPYQPRADSTFGRFSVLPPVMSNSASSMYSDGDNISVTSYTSLPGNAQNLSQTGMHYTSFSPISVNVHENTPSAFTSSPRFSGRSSYSSRSRNKRALSNSPLSIEGIDLNSLIRMSPTSLVAYINGSRSSSCVSQGSLGDKIGCYGHLSARNSSSSPTSGSTSSGNRRSSSYTPQTGTPVNSNSTSQITSDNSNLSNNPIGGGKSRSDYLAMDDSFLVLQAMQELESSVDINDSDLAFQPIQINQQMMPEFENLQVLPQDLAAFKTEDFPPFIPSSSTLQPVHTYLQSATSEHTFQTLAPEQTLQPSTSEQKFPSSTSHQAFQSSISEQSFQSSKSEQTFQPSSCQQTTQSSTSPKQTLKLPPTYDQHMARKATLQKKSSSDSSQPSNSSSFESSEGDKTVGAASSGTDTESNRMYQCRWLDCSVVFQDQDEFVTHIEKIHIDQKKGDDFICFWKLCPRRLHPFNARYKLLVHMRIHSGDKPNKCTFAGCKKAFSRLENLKIHLRSHTGERPYACTHPGCSKTFSNSSDRTKHQKTHHDTKPYVCQVVGCGKKYTDPSSLRKHVKKSHPDKKEPDRKKIRGELEELDPKDLSECLVIQSIKPIPMCDASPPERTDSGLGKSPRSSQPSSSSDHYPGLVYSGESFPSSDSMQRSSHTSPSSHHNSPPGKNESDNMATNNGLRVPILPPLVQYPAQQNPSFHNQISKTPILRNTPILPVINSPNVFGQTRNTPNINHTMKNVSGMVQTESPRMFSSCSTGTSRQSNSSTRPFLKS</sequence>
<reference evidence="10 11" key="1">
    <citation type="journal article" date="2022" name="Nat. Ecol. Evol.">
        <title>A masculinizing supergene underlies an exaggerated male reproductive morph in a spider.</title>
        <authorList>
            <person name="Hendrickx F."/>
            <person name="De Corte Z."/>
            <person name="Sonet G."/>
            <person name="Van Belleghem S.M."/>
            <person name="Kostlbacher S."/>
            <person name="Vangestel C."/>
        </authorList>
    </citation>
    <scope>NUCLEOTIDE SEQUENCE [LARGE SCALE GENOMIC DNA]</scope>
    <source>
        <strain evidence="10">W744_W776</strain>
    </source>
</reference>
<keyword evidence="4 7" id="KW-0863">Zinc-finger</keyword>
<feature type="compositionally biased region" description="Polar residues" evidence="8">
    <location>
        <begin position="1039"/>
        <end position="1048"/>
    </location>
</feature>
<feature type="region of interest" description="Disordered" evidence="8">
    <location>
        <begin position="546"/>
        <end position="597"/>
    </location>
</feature>
<feature type="region of interest" description="Disordered" evidence="8">
    <location>
        <begin position="698"/>
        <end position="806"/>
    </location>
</feature>
<dbReference type="GO" id="GO:0000981">
    <property type="term" value="F:DNA-binding transcription factor activity, RNA polymerase II-specific"/>
    <property type="evidence" value="ECO:0007669"/>
    <property type="project" value="TreeGrafter"/>
</dbReference>
<keyword evidence="3" id="KW-0677">Repeat</keyword>
<dbReference type="FunFam" id="3.30.160.60:FF:000048">
    <property type="entry name" value="GLI family zinc finger 3"/>
    <property type="match status" value="1"/>
</dbReference>
<feature type="region of interest" description="Disordered" evidence="8">
    <location>
        <begin position="101"/>
        <end position="122"/>
    </location>
</feature>
<evidence type="ECO:0000256" key="1">
    <source>
        <dbReference type="ARBA" id="ARBA00004123"/>
    </source>
</evidence>
<dbReference type="FunFam" id="3.30.160.60:FF:000031">
    <property type="entry name" value="GLI family zinc finger 3"/>
    <property type="match status" value="1"/>
</dbReference>
<feature type="compositionally biased region" description="Polar residues" evidence="8">
    <location>
        <begin position="568"/>
        <end position="595"/>
    </location>
</feature>
<evidence type="ECO:0000256" key="3">
    <source>
        <dbReference type="ARBA" id="ARBA00022737"/>
    </source>
</evidence>
<evidence type="ECO:0000313" key="11">
    <source>
        <dbReference type="Proteomes" id="UP000827092"/>
    </source>
</evidence>
<feature type="domain" description="C2H2-type" evidence="9">
    <location>
        <begin position="879"/>
        <end position="908"/>
    </location>
</feature>
<dbReference type="SUPFAM" id="SSF57667">
    <property type="entry name" value="beta-beta-alpha zinc fingers"/>
    <property type="match status" value="3"/>
</dbReference>
<feature type="region of interest" description="Disordered" evidence="8">
    <location>
        <begin position="467"/>
        <end position="493"/>
    </location>
</feature>
<feature type="compositionally biased region" description="Basic residues" evidence="8">
    <location>
        <begin position="956"/>
        <end position="965"/>
    </location>
</feature>
<feature type="domain" description="C2H2-type" evidence="9">
    <location>
        <begin position="909"/>
        <end position="938"/>
    </location>
</feature>
<keyword evidence="6" id="KW-0539">Nucleus</keyword>
<keyword evidence="2" id="KW-0479">Metal-binding</keyword>
<feature type="compositionally biased region" description="Polar residues" evidence="8">
    <location>
        <begin position="295"/>
        <end position="305"/>
    </location>
</feature>
<feature type="region of interest" description="Disordered" evidence="8">
    <location>
        <begin position="1"/>
        <end position="24"/>
    </location>
</feature>
<feature type="compositionally biased region" description="Low complexity" evidence="8">
    <location>
        <begin position="473"/>
        <end position="486"/>
    </location>
</feature>
<dbReference type="InterPro" id="IPR056436">
    <property type="entry name" value="Znf-C2H2_ZIC1-5/GLI1-3-like"/>
</dbReference>
<evidence type="ECO:0000313" key="10">
    <source>
        <dbReference type="EMBL" id="KAG8184574.1"/>
    </source>
</evidence>
<evidence type="ECO:0000256" key="4">
    <source>
        <dbReference type="ARBA" id="ARBA00022771"/>
    </source>
</evidence>
<dbReference type="AlphaFoldDB" id="A0AAV6UK85"/>
<feature type="compositionally biased region" description="Low complexity" evidence="8">
    <location>
        <begin position="1049"/>
        <end position="1062"/>
    </location>
</feature>
<evidence type="ECO:0000256" key="2">
    <source>
        <dbReference type="ARBA" id="ARBA00022723"/>
    </source>
</evidence>
<dbReference type="GO" id="GO:0005634">
    <property type="term" value="C:nucleus"/>
    <property type="evidence" value="ECO:0007669"/>
    <property type="project" value="UniProtKB-SubCell"/>
</dbReference>
<dbReference type="InterPro" id="IPR013087">
    <property type="entry name" value="Znf_C2H2_type"/>
</dbReference>
<dbReference type="Pfam" id="PF23561">
    <property type="entry name" value="zf-C2H2_15"/>
    <property type="match status" value="1"/>
</dbReference>
<dbReference type="InterPro" id="IPR043359">
    <property type="entry name" value="GLI-like"/>
</dbReference>
<dbReference type="Gene3D" id="3.30.160.60">
    <property type="entry name" value="Classic Zinc Finger"/>
    <property type="match status" value="5"/>
</dbReference>
<feature type="compositionally biased region" description="Low complexity" evidence="8">
    <location>
        <begin position="548"/>
        <end position="567"/>
    </location>
</feature>
<feature type="domain" description="C2H2-type" evidence="9">
    <location>
        <begin position="812"/>
        <end position="842"/>
    </location>
</feature>
<feature type="compositionally biased region" description="Low complexity" evidence="8">
    <location>
        <begin position="1017"/>
        <end position="1027"/>
    </location>
</feature>
<keyword evidence="5" id="KW-0862">Zinc</keyword>
<proteinExistence type="predicted"/>
<dbReference type="SMART" id="SM00355">
    <property type="entry name" value="ZnF_C2H2"/>
    <property type="match status" value="5"/>
</dbReference>
<dbReference type="PANTHER" id="PTHR45718">
    <property type="entry name" value="TRANSCRIPTIONAL ACTIVATOR CUBITUS INTERRUPTUS"/>
    <property type="match status" value="1"/>
</dbReference>
<gene>
    <name evidence="10" type="ORF">JTE90_007690</name>
</gene>
<evidence type="ECO:0000256" key="7">
    <source>
        <dbReference type="PROSITE-ProRule" id="PRU00042"/>
    </source>
</evidence>
<comment type="subcellular location">
    <subcellularLocation>
        <location evidence="1">Nucleus</location>
    </subcellularLocation>
</comment>
<feature type="region of interest" description="Disordered" evidence="8">
    <location>
        <begin position="1146"/>
        <end position="1169"/>
    </location>
</feature>
<feature type="compositionally biased region" description="Low complexity" evidence="8">
    <location>
        <begin position="777"/>
        <end position="790"/>
    </location>
</feature>
<keyword evidence="11" id="KW-1185">Reference proteome</keyword>
<feature type="domain" description="C2H2-type" evidence="9">
    <location>
        <begin position="939"/>
        <end position="969"/>
    </location>
</feature>
<feature type="region of interest" description="Disordered" evidence="8">
    <location>
        <begin position="998"/>
        <end position="1076"/>
    </location>
</feature>
<dbReference type="Pfam" id="PF00096">
    <property type="entry name" value="zf-C2H2"/>
    <property type="match status" value="3"/>
</dbReference>
<evidence type="ECO:0000256" key="6">
    <source>
        <dbReference type="ARBA" id="ARBA00023242"/>
    </source>
</evidence>
<dbReference type="PROSITE" id="PS00028">
    <property type="entry name" value="ZINC_FINGER_C2H2_1"/>
    <property type="match status" value="4"/>
</dbReference>
<evidence type="ECO:0000256" key="5">
    <source>
        <dbReference type="ARBA" id="ARBA00022833"/>
    </source>
</evidence>
<feature type="compositionally biased region" description="Basic and acidic residues" evidence="8">
    <location>
        <begin position="966"/>
        <end position="980"/>
    </location>
</feature>
<feature type="compositionally biased region" description="Low complexity" evidence="8">
    <location>
        <begin position="716"/>
        <end position="754"/>
    </location>
</feature>
<dbReference type="GO" id="GO:0008270">
    <property type="term" value="F:zinc ion binding"/>
    <property type="evidence" value="ECO:0007669"/>
    <property type="project" value="UniProtKB-KW"/>
</dbReference>
<comment type="caution">
    <text evidence="10">The sequence shown here is derived from an EMBL/GenBank/DDBJ whole genome shotgun (WGS) entry which is preliminary data.</text>
</comment>
<feature type="domain" description="C2H2-type" evidence="9">
    <location>
        <begin position="851"/>
        <end position="878"/>
    </location>
</feature>
<feature type="region of interest" description="Disordered" evidence="8">
    <location>
        <begin position="952"/>
        <end position="980"/>
    </location>
</feature>
<protein>
    <recommendedName>
        <fullName evidence="9">C2H2-type domain-containing protein</fullName>
    </recommendedName>
</protein>
<evidence type="ECO:0000259" key="9">
    <source>
        <dbReference type="PROSITE" id="PS50157"/>
    </source>
</evidence>
<dbReference type="PANTHER" id="PTHR45718:SF7">
    <property type="entry name" value="C2H2-TYPE DOMAIN-CONTAINING PROTEIN"/>
    <property type="match status" value="1"/>
</dbReference>
<dbReference type="GO" id="GO:0000978">
    <property type="term" value="F:RNA polymerase II cis-regulatory region sequence-specific DNA binding"/>
    <property type="evidence" value="ECO:0007669"/>
    <property type="project" value="TreeGrafter"/>
</dbReference>
<feature type="compositionally biased region" description="Polar residues" evidence="8">
    <location>
        <begin position="698"/>
        <end position="715"/>
    </location>
</feature>
<dbReference type="GO" id="GO:0140297">
    <property type="term" value="F:DNA-binding transcription factor binding"/>
    <property type="evidence" value="ECO:0007669"/>
    <property type="project" value="UniProtKB-ARBA"/>
</dbReference>